<sequence>MTTESTPQSLESEHTLLAGSEWWRTAVIYQIYPRSFADDDGNGIGDLAGITKRLPSLAELGVDAVWLSPFFRSPQKDAGYDVADYCDVDPLFGTLDDFDRLLAEAHDLGLKVIVDMVPNHTSDQHRWFQEALAAPEGSPERDRYMFRDGKGPNGDLPPNNWESVFGGPMWERTTKADGTPGQWFLHIFDKSQPDLNWENPWVREQFRDILRFWLDRGVDGFRVDVAHGMIKEAGLPDYTPPAEGASMGGAQAASDVTPLEPVIQDSPPDPPYWGQEGVHDIWREWHAVLAEYEGDRVLCAEAWVDPLEKVALWVRPDEMSQAFNFAYMFTDWKAPALKRVIIESIAAFGAVGAPATWVLSNHDVVRHASRLALTKDSPQGAGIGPKSLGKPDPVIGLRRARAATSLMLALPGSAYLYQGEELGLPEDMELPDEARQDPTWFRTNGEKYGRDGCRVPIPWESEEPAFGFNSTGASWLPQPAEWASYARDGQIGVPGSTLELYRAALRLRAENDLGGGELTWIKGYGRNVVAFRNGDVTVLANLGKVAVELPVGEVLLASEDVTGGALPRDTTVWMRVSA</sequence>
<comment type="similarity">
    <text evidence="1">Belongs to the glycosyl hydrolase 13 family.</text>
</comment>
<dbReference type="Gene3D" id="3.20.20.80">
    <property type="entry name" value="Glycosidases"/>
    <property type="match status" value="1"/>
</dbReference>
<feature type="domain" description="Glycosyl hydrolase family 13 catalytic" evidence="2">
    <location>
        <begin position="30"/>
        <end position="454"/>
    </location>
</feature>
<dbReference type="InterPro" id="IPR017853">
    <property type="entry name" value="GH"/>
</dbReference>
<evidence type="ECO:0000259" key="2">
    <source>
        <dbReference type="SMART" id="SM00642"/>
    </source>
</evidence>
<keyword evidence="3" id="KW-0326">Glycosidase</keyword>
<dbReference type="SMART" id="SM00642">
    <property type="entry name" value="Aamy"/>
    <property type="match status" value="1"/>
</dbReference>
<dbReference type="InterPro" id="IPR045857">
    <property type="entry name" value="O16G_dom_2"/>
</dbReference>
<dbReference type="RefSeq" id="WP_322134283.1">
    <property type="nucleotide sequence ID" value="NZ_CP085036.1"/>
</dbReference>
<dbReference type="InterPro" id="IPR006047">
    <property type="entry name" value="GH13_cat_dom"/>
</dbReference>
<dbReference type="CDD" id="cd11332">
    <property type="entry name" value="AmyAc_OligoGlu_TS"/>
    <property type="match status" value="1"/>
</dbReference>
<dbReference type="EC" id="3.2.1.20" evidence="3"/>
<dbReference type="PANTHER" id="PTHR10357:SF179">
    <property type="entry name" value="NEUTRAL AND BASIC AMINO ACID TRANSPORT PROTEIN RBAT"/>
    <property type="match status" value="1"/>
</dbReference>
<dbReference type="SUPFAM" id="SSF51445">
    <property type="entry name" value="(Trans)glycosidases"/>
    <property type="match status" value="1"/>
</dbReference>
<evidence type="ECO:0000313" key="3">
    <source>
        <dbReference type="EMBL" id="MDH6181990.1"/>
    </source>
</evidence>
<evidence type="ECO:0000313" key="4">
    <source>
        <dbReference type="Proteomes" id="UP001160142"/>
    </source>
</evidence>
<dbReference type="Proteomes" id="UP001160142">
    <property type="component" value="Unassembled WGS sequence"/>
</dbReference>
<proteinExistence type="inferred from homology"/>
<dbReference type="Pfam" id="PF00128">
    <property type="entry name" value="Alpha-amylase"/>
    <property type="match status" value="1"/>
</dbReference>
<dbReference type="Gene3D" id="3.90.400.10">
    <property type="entry name" value="Oligo-1,6-glucosidase, Domain 2"/>
    <property type="match status" value="1"/>
</dbReference>
<keyword evidence="4" id="KW-1185">Reference proteome</keyword>
<gene>
    <name evidence="3" type="ORF">M2152_002172</name>
</gene>
<dbReference type="PANTHER" id="PTHR10357">
    <property type="entry name" value="ALPHA-AMYLASE FAMILY MEMBER"/>
    <property type="match status" value="1"/>
</dbReference>
<dbReference type="EMBL" id="JARXVQ010000001">
    <property type="protein sequence ID" value="MDH6181990.1"/>
    <property type="molecule type" value="Genomic_DNA"/>
</dbReference>
<name>A0ABT6KQC5_9MICO</name>
<dbReference type="GO" id="GO:0004558">
    <property type="term" value="F:alpha-1,4-glucosidase activity"/>
    <property type="evidence" value="ECO:0007669"/>
    <property type="project" value="UniProtKB-EC"/>
</dbReference>
<comment type="caution">
    <text evidence="3">The sequence shown here is derived from an EMBL/GenBank/DDBJ whole genome shotgun (WGS) entry which is preliminary data.</text>
</comment>
<keyword evidence="3" id="KW-0378">Hydrolase</keyword>
<protein>
    <submittedName>
        <fullName evidence="3">Alpha-glucosidase</fullName>
        <ecNumber evidence="3">3.2.1.20</ecNumber>
    </submittedName>
</protein>
<organism evidence="3 4">
    <name type="scientific">Antiquaquibacter oligotrophicus</name>
    <dbReference type="NCBI Taxonomy" id="2880260"/>
    <lineage>
        <taxon>Bacteria</taxon>
        <taxon>Bacillati</taxon>
        <taxon>Actinomycetota</taxon>
        <taxon>Actinomycetes</taxon>
        <taxon>Micrococcales</taxon>
        <taxon>Microbacteriaceae</taxon>
        <taxon>Antiquaquibacter</taxon>
    </lineage>
</organism>
<reference evidence="3 4" key="1">
    <citation type="submission" date="2023-04" db="EMBL/GenBank/DDBJ databases">
        <title>Genome Encyclopedia of Bacteria and Archaea VI: Functional Genomics of Type Strains.</title>
        <authorList>
            <person name="Whitman W."/>
        </authorList>
    </citation>
    <scope>NUCLEOTIDE SEQUENCE [LARGE SCALE GENOMIC DNA]</scope>
    <source>
        <strain evidence="3 4">SG_E_30_P1</strain>
    </source>
</reference>
<accession>A0ABT6KQC5</accession>
<evidence type="ECO:0000256" key="1">
    <source>
        <dbReference type="ARBA" id="ARBA00008061"/>
    </source>
</evidence>